<name>A0ABW3NRT7_9FLAO</name>
<reference evidence="3" key="1">
    <citation type="journal article" date="2019" name="Int. J. Syst. Evol. Microbiol.">
        <title>The Global Catalogue of Microorganisms (GCM) 10K type strain sequencing project: providing services to taxonomists for standard genome sequencing and annotation.</title>
        <authorList>
            <consortium name="The Broad Institute Genomics Platform"/>
            <consortium name="The Broad Institute Genome Sequencing Center for Infectious Disease"/>
            <person name="Wu L."/>
            <person name="Ma J."/>
        </authorList>
    </citation>
    <scope>NUCLEOTIDE SEQUENCE [LARGE SCALE GENOMIC DNA]</scope>
    <source>
        <strain evidence="3">CCUG 64793</strain>
    </source>
</reference>
<protein>
    <submittedName>
        <fullName evidence="2">DUF4252 domain-containing protein</fullName>
    </submittedName>
</protein>
<dbReference type="InterPro" id="IPR025348">
    <property type="entry name" value="DUF4252"/>
</dbReference>
<proteinExistence type="predicted"/>
<dbReference type="EMBL" id="JBHTLI010000001">
    <property type="protein sequence ID" value="MFD1095725.1"/>
    <property type="molecule type" value="Genomic_DNA"/>
</dbReference>
<comment type="caution">
    <text evidence="2">The sequence shown here is derived from an EMBL/GenBank/DDBJ whole genome shotgun (WGS) entry which is preliminary data.</text>
</comment>
<feature type="chain" id="PRO_5046479454" evidence="1">
    <location>
        <begin position="20"/>
        <end position="175"/>
    </location>
</feature>
<keyword evidence="1" id="KW-0732">Signal</keyword>
<keyword evidence="3" id="KW-1185">Reference proteome</keyword>
<feature type="signal peptide" evidence="1">
    <location>
        <begin position="1"/>
        <end position="19"/>
    </location>
</feature>
<dbReference type="Proteomes" id="UP001597131">
    <property type="component" value="Unassembled WGS sequence"/>
</dbReference>
<evidence type="ECO:0000256" key="1">
    <source>
        <dbReference type="SAM" id="SignalP"/>
    </source>
</evidence>
<accession>A0ABW3NRT7</accession>
<organism evidence="2 3">
    <name type="scientific">Salegentibacter chungangensis</name>
    <dbReference type="NCBI Taxonomy" id="1335724"/>
    <lineage>
        <taxon>Bacteria</taxon>
        <taxon>Pseudomonadati</taxon>
        <taxon>Bacteroidota</taxon>
        <taxon>Flavobacteriia</taxon>
        <taxon>Flavobacteriales</taxon>
        <taxon>Flavobacteriaceae</taxon>
        <taxon>Salegentibacter</taxon>
    </lineage>
</organism>
<evidence type="ECO:0000313" key="2">
    <source>
        <dbReference type="EMBL" id="MFD1095725.1"/>
    </source>
</evidence>
<dbReference type="RefSeq" id="WP_380744706.1">
    <property type="nucleotide sequence ID" value="NZ_JBHTLI010000001.1"/>
</dbReference>
<gene>
    <name evidence="2" type="ORF">ACFQ3Q_08195</name>
</gene>
<evidence type="ECO:0000313" key="3">
    <source>
        <dbReference type="Proteomes" id="UP001597131"/>
    </source>
</evidence>
<sequence length="175" mass="19832">MKKLIIAVIAALMPFMTTAQSFEKYENMKDVDAMIVTSKMFKMLAKVDLSDTDPEAKQYIKLIENLDQIRVFTSKDTKVRNQMANDVKSYLQGGSLEQLMRVTEDGKNIKFYSRPGKNDNYVSELFMFMEGNKDGEPISIILSITGQIDLSQLSRLTSDLKVPGAEELKNIENKS</sequence>
<dbReference type="Pfam" id="PF14060">
    <property type="entry name" value="DUF4252"/>
    <property type="match status" value="1"/>
</dbReference>